<organism evidence="1 2">
    <name type="scientific">Portunus trituberculatus</name>
    <name type="common">Swimming crab</name>
    <name type="synonym">Neptunus trituberculatus</name>
    <dbReference type="NCBI Taxonomy" id="210409"/>
    <lineage>
        <taxon>Eukaryota</taxon>
        <taxon>Metazoa</taxon>
        <taxon>Ecdysozoa</taxon>
        <taxon>Arthropoda</taxon>
        <taxon>Crustacea</taxon>
        <taxon>Multicrustacea</taxon>
        <taxon>Malacostraca</taxon>
        <taxon>Eumalacostraca</taxon>
        <taxon>Eucarida</taxon>
        <taxon>Decapoda</taxon>
        <taxon>Pleocyemata</taxon>
        <taxon>Brachyura</taxon>
        <taxon>Eubrachyura</taxon>
        <taxon>Portunoidea</taxon>
        <taxon>Portunidae</taxon>
        <taxon>Portuninae</taxon>
        <taxon>Portunus</taxon>
    </lineage>
</organism>
<gene>
    <name evidence="1" type="ORF">E2C01_066032</name>
</gene>
<dbReference type="Proteomes" id="UP000324222">
    <property type="component" value="Unassembled WGS sequence"/>
</dbReference>
<accession>A0A5B7HP81</accession>
<comment type="caution">
    <text evidence="1">The sequence shown here is derived from an EMBL/GenBank/DDBJ whole genome shotgun (WGS) entry which is preliminary data.</text>
</comment>
<protein>
    <submittedName>
        <fullName evidence="1">Uncharacterized protein</fullName>
    </submittedName>
</protein>
<proteinExistence type="predicted"/>
<name>A0A5B7HP81_PORTR</name>
<dbReference type="EMBL" id="VSRR010033506">
    <property type="protein sequence ID" value="MPC71746.1"/>
    <property type="molecule type" value="Genomic_DNA"/>
</dbReference>
<reference evidence="1 2" key="1">
    <citation type="submission" date="2019-05" db="EMBL/GenBank/DDBJ databases">
        <title>Another draft genome of Portunus trituberculatus and its Hox gene families provides insights of decapod evolution.</title>
        <authorList>
            <person name="Jeong J.-H."/>
            <person name="Song I."/>
            <person name="Kim S."/>
            <person name="Choi T."/>
            <person name="Kim D."/>
            <person name="Ryu S."/>
            <person name="Kim W."/>
        </authorList>
    </citation>
    <scope>NUCLEOTIDE SEQUENCE [LARGE SCALE GENOMIC DNA]</scope>
    <source>
        <tissue evidence="1">Muscle</tissue>
    </source>
</reference>
<evidence type="ECO:0000313" key="2">
    <source>
        <dbReference type="Proteomes" id="UP000324222"/>
    </source>
</evidence>
<keyword evidence="2" id="KW-1185">Reference proteome</keyword>
<evidence type="ECO:0000313" key="1">
    <source>
        <dbReference type="EMBL" id="MPC71746.1"/>
    </source>
</evidence>
<dbReference type="AlphaFoldDB" id="A0A5B7HP81"/>
<sequence length="64" mass="7122">MKFQTPPDFPSLSEQLRLVSIFLSLHSIVPPHWGRVSFAAAEHNALSRFRTGSWRVFPGGATQG</sequence>